<dbReference type="InterPro" id="IPR005843">
    <property type="entry name" value="A-D-PHexomutase_C"/>
</dbReference>
<evidence type="ECO:0000259" key="18">
    <source>
        <dbReference type="Pfam" id="PF02880"/>
    </source>
</evidence>
<evidence type="ECO:0000256" key="9">
    <source>
        <dbReference type="ARBA" id="ARBA00022842"/>
    </source>
</evidence>
<dbReference type="CDD" id="cd05799">
    <property type="entry name" value="PGM2"/>
    <property type="match status" value="1"/>
</dbReference>
<evidence type="ECO:0000259" key="16">
    <source>
        <dbReference type="Pfam" id="PF02878"/>
    </source>
</evidence>
<gene>
    <name evidence="19" type="primary">pgcA</name>
    <name evidence="19" type="ORF">PATL70BA_1642</name>
</gene>
<dbReference type="EC" id="5.4.2.2" evidence="6"/>
<dbReference type="PROSITE" id="PS00710">
    <property type="entry name" value="PGM_PMM"/>
    <property type="match status" value="1"/>
</dbReference>
<dbReference type="GO" id="GO:0004614">
    <property type="term" value="F:phosphoglucomutase activity"/>
    <property type="evidence" value="ECO:0007669"/>
    <property type="project" value="UniProtKB-EC"/>
</dbReference>
<dbReference type="InterPro" id="IPR005841">
    <property type="entry name" value="Alpha-D-phosphohexomutase_SF"/>
</dbReference>
<evidence type="ECO:0000313" key="19">
    <source>
        <dbReference type="EMBL" id="VDN47529.1"/>
    </source>
</evidence>
<dbReference type="PANTHER" id="PTHR45745">
    <property type="entry name" value="PHOSPHOMANNOMUTASE 45A"/>
    <property type="match status" value="1"/>
</dbReference>
<dbReference type="KEGG" id="cbar:PATL70BA_1642"/>
<dbReference type="GO" id="GO:0006166">
    <property type="term" value="P:purine ribonucleoside salvage"/>
    <property type="evidence" value="ECO:0007669"/>
    <property type="project" value="TreeGrafter"/>
</dbReference>
<dbReference type="Pfam" id="PF02878">
    <property type="entry name" value="PGM_PMM_I"/>
    <property type="match status" value="1"/>
</dbReference>
<feature type="domain" description="Alpha-D-phosphohexomutase alpha/beta/alpha" evidence="16">
    <location>
        <begin position="43"/>
        <end position="177"/>
    </location>
</feature>
<evidence type="ECO:0000256" key="12">
    <source>
        <dbReference type="ARBA" id="ARBA00041398"/>
    </source>
</evidence>
<feature type="domain" description="Alpha-D-phosphohexomutase alpha/beta/alpha" evidence="18">
    <location>
        <begin position="325"/>
        <end position="452"/>
    </location>
</feature>
<comment type="similarity">
    <text evidence="5 14">Belongs to the phosphohexose mutase family.</text>
</comment>
<sequence length="578" mass="64547">MTYMDLYESWLESDYFDEVTKEELRQIKGDDKEIQDRFYRELEFGTGGLRGVLGAGTNRMNIYTVRKATQGLANYINMKKANEENSVAIAYDSRRMSPEFADEAALVLAANGIKGYVFESLRPVAYLSYAVRELGCTAGIVVTASHNPPEYNGYKAYWSDGAQVAEPIDGEIIEQVNLVEGYEAVKIMDKDMAMAKGLYEIIDKALDDRYIETLKKLIIDPKVIKEEADDFTLVYTPLHGSGNIPVRRILKEIGFEKVLIVKEQEEPDGSFPTVDYPNPEDPKAFELALNLARENKADVVMATDPDADRLGVFAKTKEGDYKALNGNNIGMILMSYILGRKAELGLLPENSAVVTTIVSTYMARAIADNYGVTLFETLTGFKYIGEKIKEFEADGSYDYQFGFEESYGYLVGTHSRDKDAIVAVMCVAEAAAYYKSKGKTLYEALIDLYEKYGYYKETLQAITLKGIEGIEKIQNILTSLRENPPKVLGGIKVVRARDYNEDTIKDLVTDEVTATGLPSSNVLYYDLEDGSWFCVRPSGTEPKVKFYFGVKGNTQAEADALALKLEKAVMGLVDEILK</sequence>
<protein>
    <recommendedName>
        <fullName evidence="11">Phosphoglucomutase</fullName>
        <ecNumber evidence="6">5.4.2.2</ecNumber>
    </recommendedName>
    <alternativeName>
        <fullName evidence="13">Alpha-phosphoglucomutase</fullName>
    </alternativeName>
    <alternativeName>
        <fullName evidence="12">Glucose phosphomutase</fullName>
    </alternativeName>
</protein>
<evidence type="ECO:0000256" key="4">
    <source>
        <dbReference type="ARBA" id="ARBA00005189"/>
    </source>
</evidence>
<evidence type="ECO:0000256" key="7">
    <source>
        <dbReference type="ARBA" id="ARBA00022553"/>
    </source>
</evidence>
<dbReference type="Gene3D" id="3.40.120.10">
    <property type="entry name" value="Alpha-D-Glucose-1,6-Bisphosphate, subunit A, domain 3"/>
    <property type="match status" value="3"/>
</dbReference>
<dbReference type="InterPro" id="IPR036900">
    <property type="entry name" value="A-D-PHexomutase_C_sf"/>
</dbReference>
<comment type="pathway">
    <text evidence="3">Glycolipid metabolism; diglucosyl-diacylglycerol biosynthesis.</text>
</comment>
<dbReference type="GO" id="GO:0005975">
    <property type="term" value="P:carbohydrate metabolic process"/>
    <property type="evidence" value="ECO:0007669"/>
    <property type="project" value="InterPro"/>
</dbReference>
<evidence type="ECO:0000256" key="10">
    <source>
        <dbReference type="ARBA" id="ARBA00023235"/>
    </source>
</evidence>
<dbReference type="SUPFAM" id="SSF55957">
    <property type="entry name" value="Phosphoglucomutase, C-terminal domain"/>
    <property type="match status" value="1"/>
</dbReference>
<keyword evidence="8 14" id="KW-0479">Metal-binding</keyword>
<dbReference type="InterPro" id="IPR016055">
    <property type="entry name" value="A-D-PHexomutase_a/b/a-I/II/III"/>
</dbReference>
<evidence type="ECO:0000256" key="8">
    <source>
        <dbReference type="ARBA" id="ARBA00022723"/>
    </source>
</evidence>
<dbReference type="GO" id="GO:0000287">
    <property type="term" value="F:magnesium ion binding"/>
    <property type="evidence" value="ECO:0007669"/>
    <property type="project" value="InterPro"/>
</dbReference>
<dbReference type="InterPro" id="IPR005846">
    <property type="entry name" value="A-D-PHexomutase_a/b/a-III"/>
</dbReference>
<evidence type="ECO:0000256" key="6">
    <source>
        <dbReference type="ARBA" id="ARBA00012728"/>
    </source>
</evidence>
<evidence type="ECO:0000256" key="14">
    <source>
        <dbReference type="RuleBase" id="RU004326"/>
    </source>
</evidence>
<dbReference type="Proteomes" id="UP000279029">
    <property type="component" value="Chromosome"/>
</dbReference>
<dbReference type="RefSeq" id="WP_125136825.1">
    <property type="nucleotide sequence ID" value="NZ_LR130778.1"/>
</dbReference>
<dbReference type="InterPro" id="IPR005845">
    <property type="entry name" value="A-D-PHexomutase_a/b/a-II"/>
</dbReference>
<evidence type="ECO:0000256" key="11">
    <source>
        <dbReference type="ARBA" id="ARBA00039995"/>
    </source>
</evidence>
<dbReference type="Gene3D" id="3.30.310.50">
    <property type="entry name" value="Alpha-D-phosphohexomutase, C-terminal domain"/>
    <property type="match status" value="1"/>
</dbReference>
<keyword evidence="10 19" id="KW-0413">Isomerase</keyword>
<dbReference type="AlphaFoldDB" id="A0A3P7S4W7"/>
<dbReference type="SUPFAM" id="SSF53738">
    <property type="entry name" value="Phosphoglucomutase, first 3 domains"/>
    <property type="match status" value="3"/>
</dbReference>
<organism evidence="19 20">
    <name type="scientific">Petrocella atlantisensis</name>
    <dbReference type="NCBI Taxonomy" id="2173034"/>
    <lineage>
        <taxon>Bacteria</taxon>
        <taxon>Bacillati</taxon>
        <taxon>Bacillota</taxon>
        <taxon>Clostridia</taxon>
        <taxon>Lachnospirales</taxon>
        <taxon>Vallitaleaceae</taxon>
        <taxon>Petrocella</taxon>
    </lineage>
</organism>
<evidence type="ECO:0000256" key="5">
    <source>
        <dbReference type="ARBA" id="ARBA00010231"/>
    </source>
</evidence>
<dbReference type="OrthoDB" id="9806956at2"/>
<evidence type="ECO:0000256" key="13">
    <source>
        <dbReference type="ARBA" id="ARBA00041467"/>
    </source>
</evidence>
<dbReference type="Pfam" id="PF02880">
    <property type="entry name" value="PGM_PMM_III"/>
    <property type="match status" value="1"/>
</dbReference>
<proteinExistence type="inferred from homology"/>
<dbReference type="PANTHER" id="PTHR45745:SF1">
    <property type="entry name" value="PHOSPHOGLUCOMUTASE 2B-RELATED"/>
    <property type="match status" value="1"/>
</dbReference>
<evidence type="ECO:0000256" key="3">
    <source>
        <dbReference type="ARBA" id="ARBA00005164"/>
    </source>
</evidence>
<dbReference type="GO" id="GO:0008973">
    <property type="term" value="F:phosphopentomutase activity"/>
    <property type="evidence" value="ECO:0007669"/>
    <property type="project" value="TreeGrafter"/>
</dbReference>
<evidence type="ECO:0000313" key="20">
    <source>
        <dbReference type="Proteomes" id="UP000279029"/>
    </source>
</evidence>
<reference evidence="19 20" key="1">
    <citation type="submission" date="2018-09" db="EMBL/GenBank/DDBJ databases">
        <authorList>
            <person name="Postec A."/>
        </authorList>
    </citation>
    <scope>NUCLEOTIDE SEQUENCE [LARGE SCALE GENOMIC DNA]</scope>
    <source>
        <strain evidence="19">70B-A</strain>
    </source>
</reference>
<keyword evidence="20" id="KW-1185">Reference proteome</keyword>
<evidence type="ECO:0000256" key="1">
    <source>
        <dbReference type="ARBA" id="ARBA00000443"/>
    </source>
</evidence>
<comment type="cofactor">
    <cofactor evidence="2">
        <name>Mg(2+)</name>
        <dbReference type="ChEBI" id="CHEBI:18420"/>
    </cofactor>
</comment>
<keyword evidence="9 14" id="KW-0460">Magnesium</keyword>
<comment type="pathway">
    <text evidence="4">Lipid metabolism.</text>
</comment>
<dbReference type="PRINTS" id="PR00509">
    <property type="entry name" value="PGMPMM"/>
</dbReference>
<evidence type="ECO:0000259" key="17">
    <source>
        <dbReference type="Pfam" id="PF02879"/>
    </source>
</evidence>
<evidence type="ECO:0000256" key="2">
    <source>
        <dbReference type="ARBA" id="ARBA00001946"/>
    </source>
</evidence>
<dbReference type="Pfam" id="PF00408">
    <property type="entry name" value="PGM_PMM_IV"/>
    <property type="match status" value="1"/>
</dbReference>
<dbReference type="EMBL" id="LR130778">
    <property type="protein sequence ID" value="VDN47529.1"/>
    <property type="molecule type" value="Genomic_DNA"/>
</dbReference>
<feature type="domain" description="Alpha-D-phosphohexomutase C-terminal" evidence="15">
    <location>
        <begin position="519"/>
        <end position="562"/>
    </location>
</feature>
<dbReference type="InterPro" id="IPR005844">
    <property type="entry name" value="A-D-PHexomutase_a/b/a-I"/>
</dbReference>
<feature type="domain" description="Alpha-D-phosphohexomutase alpha/beta/alpha" evidence="17">
    <location>
        <begin position="208"/>
        <end position="316"/>
    </location>
</feature>
<evidence type="ECO:0000259" key="15">
    <source>
        <dbReference type="Pfam" id="PF00408"/>
    </source>
</evidence>
<dbReference type="Pfam" id="PF02879">
    <property type="entry name" value="PGM_PMM_II"/>
    <property type="match status" value="1"/>
</dbReference>
<comment type="catalytic activity">
    <reaction evidence="1">
        <text>alpha-D-glucose 1-phosphate = alpha-D-glucose 6-phosphate</text>
        <dbReference type="Rhea" id="RHEA:23536"/>
        <dbReference type="ChEBI" id="CHEBI:58225"/>
        <dbReference type="ChEBI" id="CHEBI:58601"/>
        <dbReference type="EC" id="5.4.2.2"/>
    </reaction>
</comment>
<dbReference type="InterPro" id="IPR016066">
    <property type="entry name" value="A-D-PHexomutase_CS"/>
</dbReference>
<accession>A0A3P7S4W7</accession>
<keyword evidence="7" id="KW-0597">Phosphoprotein</keyword>
<name>A0A3P7S4W7_9FIRM</name>